<dbReference type="RefSeq" id="WP_038614492.1">
    <property type="nucleotide sequence ID" value="NZ_CP009048.1"/>
</dbReference>
<protein>
    <submittedName>
        <fullName evidence="1">TPR repeat-containing protein</fullName>
    </submittedName>
</protein>
<dbReference type="Pfam" id="PF08238">
    <property type="entry name" value="Sel1"/>
    <property type="match status" value="5"/>
</dbReference>
<evidence type="ECO:0000313" key="1">
    <source>
        <dbReference type="EMBL" id="AIL63487.1"/>
    </source>
</evidence>
<dbReference type="Gene3D" id="1.25.40.10">
    <property type="entry name" value="Tetratricopeptide repeat domain"/>
    <property type="match status" value="1"/>
</dbReference>
<dbReference type="Proteomes" id="UP000028931">
    <property type="component" value="Chromosome"/>
</dbReference>
<dbReference type="KEGG" id="palk:PSAKL28_43430"/>
<dbReference type="PANTHER" id="PTHR11102">
    <property type="entry name" value="SEL-1-LIKE PROTEIN"/>
    <property type="match status" value="1"/>
</dbReference>
<dbReference type="InterPro" id="IPR050767">
    <property type="entry name" value="Sel1_AlgK"/>
</dbReference>
<dbReference type="eggNOG" id="COG0790">
    <property type="taxonomic scope" value="Bacteria"/>
</dbReference>
<dbReference type="InterPro" id="IPR006597">
    <property type="entry name" value="Sel1-like"/>
</dbReference>
<dbReference type="SUPFAM" id="SSF81901">
    <property type="entry name" value="HCP-like"/>
    <property type="match status" value="1"/>
</dbReference>
<evidence type="ECO:0000313" key="2">
    <source>
        <dbReference type="Proteomes" id="UP000028931"/>
    </source>
</evidence>
<sequence length="252" mass="27464">MAFAMRNRQEVDSEQFAQMLEHSPAKAAQAILAAAGQEVVEAQLLLGQILLDGRGIEQDSGLARRWFAIAAAHGSAMADNMLGRCLEHGWGGEVDLARAARHYDRAARAGLDWGMYNRANMLATGRGVALDDVAALAWYRQAAELGHAKSMNLLGRYLEEGLHCPLDVSGAQRWYQRSAEAGDFRGQFSHAGVLAAQGQTQEALAWLQRALVAGNENFLRVAGPALEQAEQPEIRSLAITYRERLAQLEAGR</sequence>
<dbReference type="HOGENOM" id="CLU_000288_36_4_6"/>
<reference evidence="1 2" key="1">
    <citation type="submission" date="2014-07" db="EMBL/GenBank/DDBJ databases">
        <authorList>
            <person name="Lee K."/>
            <person name="Lim J.Y."/>
            <person name="Hwang I."/>
        </authorList>
    </citation>
    <scope>NUCLEOTIDE SEQUENCE [LARGE SCALE GENOMIC DNA]</scope>
    <source>
        <strain evidence="1 2">KL28</strain>
    </source>
</reference>
<name>A0A077FDE9_9PSED</name>
<dbReference type="SMART" id="SM00671">
    <property type="entry name" value="SEL1"/>
    <property type="match status" value="4"/>
</dbReference>
<dbReference type="EMBL" id="CP009048">
    <property type="protein sequence ID" value="AIL63487.1"/>
    <property type="molecule type" value="Genomic_DNA"/>
</dbReference>
<dbReference type="OrthoDB" id="6810016at2"/>
<organism evidence="1 2">
    <name type="scientific">Pseudomonas alkylphenolica</name>
    <dbReference type="NCBI Taxonomy" id="237609"/>
    <lineage>
        <taxon>Bacteria</taxon>
        <taxon>Pseudomonadati</taxon>
        <taxon>Pseudomonadota</taxon>
        <taxon>Gammaproteobacteria</taxon>
        <taxon>Pseudomonadales</taxon>
        <taxon>Pseudomonadaceae</taxon>
        <taxon>Pseudomonas</taxon>
    </lineage>
</organism>
<dbReference type="AlphaFoldDB" id="A0A077FDE9"/>
<accession>A0A077FDE9</accession>
<dbReference type="PANTHER" id="PTHR11102:SF160">
    <property type="entry name" value="ERAD-ASSOCIATED E3 UBIQUITIN-PROTEIN LIGASE COMPONENT HRD3"/>
    <property type="match status" value="1"/>
</dbReference>
<dbReference type="InterPro" id="IPR011990">
    <property type="entry name" value="TPR-like_helical_dom_sf"/>
</dbReference>
<proteinExistence type="predicted"/>
<gene>
    <name evidence="1" type="ORF">PSAKL28_43430</name>
</gene>